<feature type="compositionally biased region" description="Pro residues" evidence="1">
    <location>
        <begin position="508"/>
        <end position="522"/>
    </location>
</feature>
<gene>
    <name evidence="3" type="ORF">FOMPIDRAFT_1021770</name>
</gene>
<dbReference type="Gene3D" id="2.60.120.260">
    <property type="entry name" value="Galactose-binding domain-like"/>
    <property type="match status" value="2"/>
</dbReference>
<keyword evidence="4" id="KW-1185">Reference proteome</keyword>
<organism evidence="3 4">
    <name type="scientific">Fomitopsis schrenkii</name>
    <name type="common">Brown rot fungus</name>
    <dbReference type="NCBI Taxonomy" id="2126942"/>
    <lineage>
        <taxon>Eukaryota</taxon>
        <taxon>Fungi</taxon>
        <taxon>Dikarya</taxon>
        <taxon>Basidiomycota</taxon>
        <taxon>Agaricomycotina</taxon>
        <taxon>Agaricomycetes</taxon>
        <taxon>Polyporales</taxon>
        <taxon>Fomitopsis</taxon>
    </lineage>
</organism>
<feature type="region of interest" description="Disordered" evidence="1">
    <location>
        <begin position="343"/>
        <end position="398"/>
    </location>
</feature>
<evidence type="ECO:0008006" key="5">
    <source>
        <dbReference type="Google" id="ProtNLM"/>
    </source>
</evidence>
<accession>S8FTE7</accession>
<feature type="region of interest" description="Disordered" evidence="1">
    <location>
        <begin position="412"/>
        <end position="616"/>
    </location>
</feature>
<dbReference type="HOGENOM" id="CLU_443454_0_0_1"/>
<feature type="compositionally biased region" description="Low complexity" evidence="1">
    <location>
        <begin position="273"/>
        <end position="293"/>
    </location>
</feature>
<evidence type="ECO:0000256" key="1">
    <source>
        <dbReference type="SAM" id="MobiDB-lite"/>
    </source>
</evidence>
<feature type="transmembrane region" description="Helical" evidence="2">
    <location>
        <begin position="311"/>
        <end position="333"/>
    </location>
</feature>
<dbReference type="eggNOG" id="ENOG502SJ6V">
    <property type="taxonomic scope" value="Eukaryota"/>
</dbReference>
<feature type="region of interest" description="Disordered" evidence="1">
    <location>
        <begin position="273"/>
        <end position="301"/>
    </location>
</feature>
<evidence type="ECO:0000256" key="2">
    <source>
        <dbReference type="SAM" id="Phobius"/>
    </source>
</evidence>
<proteinExistence type="predicted"/>
<dbReference type="Proteomes" id="UP000015241">
    <property type="component" value="Unassembled WGS sequence"/>
</dbReference>
<keyword evidence="2" id="KW-1133">Transmembrane helix</keyword>
<sequence length="616" mass="65413">MAAFNVSLDDSSPLITYSPSNAWTDTPSNDTAAKTYFDASLHTTSTKGASASFKFNGTGVWLYGGHRSTYGNYQIAVDGKKVTSGSAKSSKTQVKQALGGSSGLKMGEHTVTLTNEGGGSIDVDELIFETTAGTAGGSVKQAKIDDADHSVTYGPQTNSWSLTNGTSYFNKTLHYSTTNGAYATLSFTGNAVAVYGTVDPTHAPYTITLDGVKSQYKANGTGAFHTQTLLYFVQGLDSNQHTITLTGNPAANSKQYFDLDYFTVYGANPHSTTTSSSSAASSTSPTNNATNNNGTVSGHTSNNSTLSQGSVIGIVVGCVAAILLLLVGAFLFLRRRRTHTRLNPFRPRSAKPRLSPSPGIPIQNPPDIEAQYDATLDEKEPLTAERRSSDEYGSRRLSDDYYPRTVTAHLVAFPSEEPNDRDIVPSARLSPAPGLLSPGIPPSGRLSPGISPSGRLSPGIPPSGRLSPGIPPSGRLSPGIPQSGRLSPSGLPVSPRLLSNRGLSPTPRLSPIPQLSPMPGYSPLPRDDDRDVPPRGASRSDQVPTFVIHNPPDSSHARMPSDTSTVVSDEVEAGLSDIILSPSKSHRRPPNSPRSPRPREELRKTQFSGLDYYYDS</sequence>
<dbReference type="AlphaFoldDB" id="S8FTE7"/>
<feature type="compositionally biased region" description="Basic and acidic residues" evidence="1">
    <location>
        <begin position="376"/>
        <end position="398"/>
    </location>
</feature>
<dbReference type="STRING" id="743788.S8FTE7"/>
<dbReference type="EMBL" id="KE504126">
    <property type="protein sequence ID" value="EPT04491.1"/>
    <property type="molecule type" value="Genomic_DNA"/>
</dbReference>
<evidence type="ECO:0000313" key="3">
    <source>
        <dbReference type="EMBL" id="EPT04491.1"/>
    </source>
</evidence>
<keyword evidence="2" id="KW-0472">Membrane</keyword>
<dbReference type="InParanoid" id="S8FTE7"/>
<feature type="compositionally biased region" description="Low complexity" evidence="1">
    <location>
        <begin position="425"/>
        <end position="454"/>
    </location>
</feature>
<reference evidence="3 4" key="1">
    <citation type="journal article" date="2012" name="Science">
        <title>The Paleozoic origin of enzymatic lignin decomposition reconstructed from 31 fungal genomes.</title>
        <authorList>
            <person name="Floudas D."/>
            <person name="Binder M."/>
            <person name="Riley R."/>
            <person name="Barry K."/>
            <person name="Blanchette R.A."/>
            <person name="Henrissat B."/>
            <person name="Martinez A.T."/>
            <person name="Otillar R."/>
            <person name="Spatafora J.W."/>
            <person name="Yadav J.S."/>
            <person name="Aerts A."/>
            <person name="Benoit I."/>
            <person name="Boyd A."/>
            <person name="Carlson A."/>
            <person name="Copeland A."/>
            <person name="Coutinho P.M."/>
            <person name="de Vries R.P."/>
            <person name="Ferreira P."/>
            <person name="Findley K."/>
            <person name="Foster B."/>
            <person name="Gaskell J."/>
            <person name="Glotzer D."/>
            <person name="Gorecki P."/>
            <person name="Heitman J."/>
            <person name="Hesse C."/>
            <person name="Hori C."/>
            <person name="Igarashi K."/>
            <person name="Jurgens J.A."/>
            <person name="Kallen N."/>
            <person name="Kersten P."/>
            <person name="Kohler A."/>
            <person name="Kuees U."/>
            <person name="Kumar T.K.A."/>
            <person name="Kuo A."/>
            <person name="LaButti K."/>
            <person name="Larrondo L.F."/>
            <person name="Lindquist E."/>
            <person name="Ling A."/>
            <person name="Lombard V."/>
            <person name="Lucas S."/>
            <person name="Lundell T."/>
            <person name="Martin R."/>
            <person name="McLaughlin D.J."/>
            <person name="Morgenstern I."/>
            <person name="Morin E."/>
            <person name="Murat C."/>
            <person name="Nagy L.G."/>
            <person name="Nolan M."/>
            <person name="Ohm R.A."/>
            <person name="Patyshakuliyeva A."/>
            <person name="Rokas A."/>
            <person name="Ruiz-Duenas F.J."/>
            <person name="Sabat G."/>
            <person name="Salamov A."/>
            <person name="Samejima M."/>
            <person name="Schmutz J."/>
            <person name="Slot J.C."/>
            <person name="St John F."/>
            <person name="Stenlid J."/>
            <person name="Sun H."/>
            <person name="Sun S."/>
            <person name="Syed K."/>
            <person name="Tsang A."/>
            <person name="Wiebenga A."/>
            <person name="Young D."/>
            <person name="Pisabarro A."/>
            <person name="Eastwood D.C."/>
            <person name="Martin F."/>
            <person name="Cullen D."/>
            <person name="Grigoriev I.V."/>
            <person name="Hibbett D.S."/>
        </authorList>
    </citation>
    <scope>NUCLEOTIDE SEQUENCE</scope>
    <source>
        <strain evidence="4">FP-58527</strain>
    </source>
</reference>
<protein>
    <recommendedName>
        <fullName evidence="5">Transmembrane protein</fullName>
    </recommendedName>
</protein>
<dbReference type="OrthoDB" id="2576082at2759"/>
<name>S8FTE7_FOMSC</name>
<keyword evidence="2" id="KW-0812">Transmembrane</keyword>
<evidence type="ECO:0000313" key="4">
    <source>
        <dbReference type="Proteomes" id="UP000015241"/>
    </source>
</evidence>